<keyword evidence="2" id="KW-1185">Reference proteome</keyword>
<dbReference type="EMBL" id="ONZP01000030">
    <property type="protein sequence ID" value="SPJ71124.1"/>
    <property type="molecule type" value="Genomic_DNA"/>
</dbReference>
<dbReference type="Gene3D" id="3.40.50.450">
    <property type="match status" value="1"/>
</dbReference>
<gene>
    <name evidence="1" type="ORF">FTOL_00852</name>
</gene>
<reference evidence="1" key="1">
    <citation type="submission" date="2018-03" db="EMBL/GenBank/DDBJ databases">
        <authorList>
            <person name="Guldener U."/>
        </authorList>
    </citation>
    <scope>NUCLEOTIDE SEQUENCE</scope>
</reference>
<dbReference type="SUPFAM" id="SSF102405">
    <property type="entry name" value="MCP/YpsA-like"/>
    <property type="match status" value="1"/>
</dbReference>
<dbReference type="AlphaFoldDB" id="A0AAE8LZ38"/>
<dbReference type="InterPro" id="IPR031100">
    <property type="entry name" value="LOG_fam"/>
</dbReference>
<dbReference type="Pfam" id="PF03641">
    <property type="entry name" value="Lysine_decarbox"/>
    <property type="match status" value="1"/>
</dbReference>
<sequence>MPAGKKFMIAEILADGPVSGFIGLGGSFGTMEETFEMTSWIQPGIHTRGIVLLNIEGCWDGIIQSGKKCLLAVAESAKGSTKALREYQVSSTIFQLQ</sequence>
<organism evidence="1 2">
    <name type="scientific">Fusarium torulosum</name>
    <dbReference type="NCBI Taxonomy" id="33205"/>
    <lineage>
        <taxon>Eukaryota</taxon>
        <taxon>Fungi</taxon>
        <taxon>Dikarya</taxon>
        <taxon>Ascomycota</taxon>
        <taxon>Pezizomycotina</taxon>
        <taxon>Sordariomycetes</taxon>
        <taxon>Hypocreomycetidae</taxon>
        <taxon>Hypocreales</taxon>
        <taxon>Nectriaceae</taxon>
        <taxon>Fusarium</taxon>
    </lineage>
</organism>
<protein>
    <submittedName>
        <fullName evidence="1">Related to Rossmann fold nucleotide-binding protein</fullName>
    </submittedName>
</protein>
<comment type="caution">
    <text evidence="1">The sequence shown here is derived from an EMBL/GenBank/DDBJ whole genome shotgun (WGS) entry which is preliminary data.</text>
</comment>
<evidence type="ECO:0000313" key="2">
    <source>
        <dbReference type="Proteomes" id="UP001187734"/>
    </source>
</evidence>
<evidence type="ECO:0000313" key="1">
    <source>
        <dbReference type="EMBL" id="SPJ71124.1"/>
    </source>
</evidence>
<dbReference type="Proteomes" id="UP001187734">
    <property type="component" value="Unassembled WGS sequence"/>
</dbReference>
<proteinExistence type="predicted"/>
<accession>A0AAE8LZ38</accession>
<name>A0AAE8LZ38_9HYPO</name>